<organism evidence="2 3">
    <name type="scientific">Andreprevotia lacus DSM 23236</name>
    <dbReference type="NCBI Taxonomy" id="1121001"/>
    <lineage>
        <taxon>Bacteria</taxon>
        <taxon>Pseudomonadati</taxon>
        <taxon>Pseudomonadota</taxon>
        <taxon>Betaproteobacteria</taxon>
        <taxon>Neisseriales</taxon>
        <taxon>Chitinibacteraceae</taxon>
        <taxon>Andreprevotia</taxon>
    </lineage>
</organism>
<dbReference type="SUPFAM" id="SSF52467">
    <property type="entry name" value="DHS-like NAD/FAD-binding domain"/>
    <property type="match status" value="1"/>
</dbReference>
<dbReference type="EMBL" id="FWXD01000018">
    <property type="protein sequence ID" value="SMC27642.1"/>
    <property type="molecule type" value="Genomic_DNA"/>
</dbReference>
<dbReference type="InterPro" id="IPR026591">
    <property type="entry name" value="Sirtuin_cat_small_dom_sf"/>
</dbReference>
<dbReference type="GO" id="GO:0016740">
    <property type="term" value="F:transferase activity"/>
    <property type="evidence" value="ECO:0007669"/>
    <property type="project" value="UniProtKB-KW"/>
</dbReference>
<reference evidence="2 3" key="1">
    <citation type="submission" date="2017-04" db="EMBL/GenBank/DDBJ databases">
        <authorList>
            <person name="Afonso C.L."/>
            <person name="Miller P.J."/>
            <person name="Scott M.A."/>
            <person name="Spackman E."/>
            <person name="Goraichik I."/>
            <person name="Dimitrov K.M."/>
            <person name="Suarez D.L."/>
            <person name="Swayne D.E."/>
        </authorList>
    </citation>
    <scope>NUCLEOTIDE SEQUENCE [LARGE SCALE GENOMIC DNA]</scope>
    <source>
        <strain evidence="2 3">DSM 23236</strain>
    </source>
</reference>
<dbReference type="Gene3D" id="3.40.50.1220">
    <property type="entry name" value="TPP-binding domain"/>
    <property type="match status" value="1"/>
</dbReference>
<accession>A0A1W1XUV2</accession>
<dbReference type="RefSeq" id="WP_139798864.1">
    <property type="nucleotide sequence ID" value="NZ_FWXD01000018.1"/>
</dbReference>
<proteinExistence type="predicted"/>
<dbReference type="InterPro" id="IPR029035">
    <property type="entry name" value="DHS-like_NAD/FAD-binding_dom"/>
</dbReference>
<sequence>MNQPDTALLPDAGLRDAARRAAACLRGADALLITAGAGMGVDSGLPDFRGNQGFWQAYPALGRAKLAFSSIANPQAFRADPALAWGFCVIAWF</sequence>
<keyword evidence="1" id="KW-0808">Transferase</keyword>
<protein>
    <submittedName>
        <fullName evidence="2">Sir2 family protein</fullName>
    </submittedName>
</protein>
<evidence type="ECO:0000256" key="1">
    <source>
        <dbReference type="ARBA" id="ARBA00022679"/>
    </source>
</evidence>
<dbReference type="STRING" id="1121001.SAMN02745857_02920"/>
<keyword evidence="3" id="KW-1185">Reference proteome</keyword>
<evidence type="ECO:0000313" key="3">
    <source>
        <dbReference type="Proteomes" id="UP000192761"/>
    </source>
</evidence>
<dbReference type="Gene3D" id="3.30.1600.10">
    <property type="entry name" value="SIR2/SIRT2 'Small Domain"/>
    <property type="match status" value="1"/>
</dbReference>
<gene>
    <name evidence="2" type="ORF">SAMN02745857_02920</name>
</gene>
<dbReference type="AlphaFoldDB" id="A0A1W1XUV2"/>
<name>A0A1W1XUV2_9NEIS</name>
<dbReference type="OrthoDB" id="9800582at2"/>
<dbReference type="Proteomes" id="UP000192761">
    <property type="component" value="Unassembled WGS sequence"/>
</dbReference>
<evidence type="ECO:0000313" key="2">
    <source>
        <dbReference type="EMBL" id="SMC27642.1"/>
    </source>
</evidence>